<dbReference type="SUPFAM" id="SSF48403">
    <property type="entry name" value="Ankyrin repeat"/>
    <property type="match status" value="1"/>
</dbReference>
<keyword evidence="3" id="KW-1185">Reference proteome</keyword>
<organism evidence="2 3">
    <name type="scientific">Miscanthus lutarioriparius</name>
    <dbReference type="NCBI Taxonomy" id="422564"/>
    <lineage>
        <taxon>Eukaryota</taxon>
        <taxon>Viridiplantae</taxon>
        <taxon>Streptophyta</taxon>
        <taxon>Embryophyta</taxon>
        <taxon>Tracheophyta</taxon>
        <taxon>Spermatophyta</taxon>
        <taxon>Magnoliopsida</taxon>
        <taxon>Liliopsida</taxon>
        <taxon>Poales</taxon>
        <taxon>Poaceae</taxon>
        <taxon>PACMAD clade</taxon>
        <taxon>Panicoideae</taxon>
        <taxon>Andropogonodae</taxon>
        <taxon>Andropogoneae</taxon>
        <taxon>Saccharinae</taxon>
        <taxon>Miscanthus</taxon>
    </lineage>
</organism>
<reference evidence="2" key="1">
    <citation type="submission" date="2020-10" db="EMBL/GenBank/DDBJ databases">
        <authorList>
            <person name="Han B."/>
            <person name="Lu T."/>
            <person name="Zhao Q."/>
            <person name="Huang X."/>
            <person name="Zhao Y."/>
        </authorList>
    </citation>
    <scope>NUCLEOTIDE SEQUENCE</scope>
</reference>
<gene>
    <name evidence="2" type="ORF">NCGR_LOCUS50431</name>
</gene>
<feature type="repeat" description="ANK" evidence="1">
    <location>
        <begin position="95"/>
        <end position="123"/>
    </location>
</feature>
<dbReference type="InterPro" id="IPR051616">
    <property type="entry name" value="Cul2-RING_E3_ligase_SR"/>
</dbReference>
<dbReference type="PROSITE" id="PS50088">
    <property type="entry name" value="ANK_REPEAT"/>
    <property type="match status" value="4"/>
</dbReference>
<dbReference type="OrthoDB" id="590877at2759"/>
<dbReference type="Gene3D" id="1.25.40.20">
    <property type="entry name" value="Ankyrin repeat-containing domain"/>
    <property type="match status" value="3"/>
</dbReference>
<dbReference type="EMBL" id="CAJGYO010000014">
    <property type="protein sequence ID" value="CAD6267126.1"/>
    <property type="molecule type" value="Genomic_DNA"/>
</dbReference>
<dbReference type="AlphaFoldDB" id="A0A811RAU2"/>
<protein>
    <submittedName>
        <fullName evidence="2">Uncharacterized protein</fullName>
    </submittedName>
</protein>
<dbReference type="PRINTS" id="PR01415">
    <property type="entry name" value="ANKYRIN"/>
</dbReference>
<evidence type="ECO:0000256" key="1">
    <source>
        <dbReference type="PROSITE-ProRule" id="PRU00023"/>
    </source>
</evidence>
<dbReference type="InterPro" id="IPR036770">
    <property type="entry name" value="Ankyrin_rpt-contain_sf"/>
</dbReference>
<dbReference type="Pfam" id="PF12796">
    <property type="entry name" value="Ank_2"/>
    <property type="match status" value="2"/>
</dbReference>
<keyword evidence="1" id="KW-0040">ANK repeat</keyword>
<dbReference type="PANTHER" id="PTHR46224:SF57">
    <property type="entry name" value="ANKYRIN-LIKE PROTEIN"/>
    <property type="match status" value="1"/>
</dbReference>
<evidence type="ECO:0000313" key="3">
    <source>
        <dbReference type="Proteomes" id="UP000604825"/>
    </source>
</evidence>
<dbReference type="PROSITE" id="PS50297">
    <property type="entry name" value="ANK_REP_REGION"/>
    <property type="match status" value="4"/>
</dbReference>
<accession>A0A811RAU2</accession>
<feature type="repeat" description="ANK" evidence="1">
    <location>
        <begin position="192"/>
        <end position="224"/>
    </location>
</feature>
<dbReference type="SUPFAM" id="SSF48452">
    <property type="entry name" value="TPR-like"/>
    <property type="match status" value="1"/>
</dbReference>
<dbReference type="Pfam" id="PF00023">
    <property type="entry name" value="Ank"/>
    <property type="match status" value="1"/>
</dbReference>
<dbReference type="PANTHER" id="PTHR46224">
    <property type="entry name" value="ANKYRIN REPEAT FAMILY PROTEIN"/>
    <property type="match status" value="1"/>
</dbReference>
<dbReference type="InterPro" id="IPR011990">
    <property type="entry name" value="TPR-like_helical_dom_sf"/>
</dbReference>
<evidence type="ECO:0000313" key="2">
    <source>
        <dbReference type="EMBL" id="CAD6267126.1"/>
    </source>
</evidence>
<sequence>MASTVDLRRLRGFKGRNLLHLAVEGSCVTGRLDVCRFLVEEKGFDANSTSTEGETPIFVATDTDSRLLNGAENGVVPLLTYFLGRGGDPAAPDAKGCTPLHNAAQYGHSDAIRLLLSKGVPVDPFYHHGTPLHLAAGNGHDQVLKILLEHGADPNKLIRRVTPLLMACAGASLKCIKLLLEAGADVNFHSSPGPTMLLAAVGAGSADVVNFLLEIGADPNVHDGYGKFPIILAAAHERRKLVEILLPQTNPIPSMPDWTVDGIVNTMKNLPREMVLEPIANAKSQGKEAFANGDYGNAVDCYTRKYGAAVAAFEEALKLDPANDEIKEALRTVRSRRR</sequence>
<comment type="caution">
    <text evidence="2">The sequence shown here is derived from an EMBL/GenBank/DDBJ whole genome shotgun (WGS) entry which is preliminary data.</text>
</comment>
<feature type="repeat" description="ANK" evidence="1">
    <location>
        <begin position="159"/>
        <end position="191"/>
    </location>
</feature>
<dbReference type="InterPro" id="IPR002110">
    <property type="entry name" value="Ankyrin_rpt"/>
</dbReference>
<proteinExistence type="predicted"/>
<dbReference type="SMART" id="SM00248">
    <property type="entry name" value="ANK"/>
    <property type="match status" value="7"/>
</dbReference>
<feature type="repeat" description="ANK" evidence="1">
    <location>
        <begin position="127"/>
        <end position="159"/>
    </location>
</feature>
<name>A0A811RAU2_9POAL</name>
<dbReference type="Proteomes" id="UP000604825">
    <property type="component" value="Unassembled WGS sequence"/>
</dbReference>